<accession>A0A8J2YH06</accession>
<dbReference type="InterPro" id="IPR001173">
    <property type="entry name" value="Glyco_trans_2-like"/>
</dbReference>
<dbReference type="AlphaFoldDB" id="A0A8J2YH06"/>
<dbReference type="CDD" id="cd04184">
    <property type="entry name" value="GT2_RfbC_Mx_like"/>
    <property type="match status" value="1"/>
</dbReference>
<dbReference type="InterPro" id="IPR050834">
    <property type="entry name" value="Glycosyltransf_2"/>
</dbReference>
<evidence type="ECO:0000313" key="3">
    <source>
        <dbReference type="EMBL" id="GGE39289.1"/>
    </source>
</evidence>
<dbReference type="InterPro" id="IPR029044">
    <property type="entry name" value="Nucleotide-diphossugar_trans"/>
</dbReference>
<dbReference type="Pfam" id="PF13489">
    <property type="entry name" value="Methyltransf_23"/>
    <property type="match status" value="2"/>
</dbReference>
<dbReference type="Pfam" id="PF00535">
    <property type="entry name" value="Glycos_transf_2"/>
    <property type="match status" value="1"/>
</dbReference>
<evidence type="ECO:0000256" key="1">
    <source>
        <dbReference type="SAM" id="Coils"/>
    </source>
</evidence>
<evidence type="ECO:0000259" key="2">
    <source>
        <dbReference type="Pfam" id="PF00535"/>
    </source>
</evidence>
<reference evidence="3" key="2">
    <citation type="submission" date="2020-09" db="EMBL/GenBank/DDBJ databases">
        <authorList>
            <person name="Sun Q."/>
            <person name="Zhou Y."/>
        </authorList>
    </citation>
    <scope>NUCLEOTIDE SEQUENCE</scope>
    <source>
        <strain evidence="3">CGMCC 1.15371</strain>
    </source>
</reference>
<dbReference type="PANTHER" id="PTHR43685:SF2">
    <property type="entry name" value="GLYCOSYLTRANSFERASE 2-LIKE DOMAIN-CONTAINING PROTEIN"/>
    <property type="match status" value="1"/>
</dbReference>
<keyword evidence="4" id="KW-1185">Reference proteome</keyword>
<proteinExistence type="predicted"/>
<dbReference type="SUPFAM" id="SSF53335">
    <property type="entry name" value="S-adenosyl-L-methionine-dependent methyltransferases"/>
    <property type="match status" value="2"/>
</dbReference>
<feature type="coiled-coil region" evidence="1">
    <location>
        <begin position="232"/>
        <end position="259"/>
    </location>
</feature>
<evidence type="ECO:0000313" key="4">
    <source>
        <dbReference type="Proteomes" id="UP000628775"/>
    </source>
</evidence>
<dbReference type="RefSeq" id="WP_188692289.1">
    <property type="nucleotide sequence ID" value="NZ_BMIR01000006.1"/>
</dbReference>
<reference evidence="3" key="1">
    <citation type="journal article" date="2014" name="Int. J. Syst. Evol. Microbiol.">
        <title>Complete genome sequence of Corynebacterium casei LMG S-19264T (=DSM 44701T), isolated from a smear-ripened cheese.</title>
        <authorList>
            <consortium name="US DOE Joint Genome Institute (JGI-PGF)"/>
            <person name="Walter F."/>
            <person name="Albersmeier A."/>
            <person name="Kalinowski J."/>
            <person name="Ruckert C."/>
        </authorList>
    </citation>
    <scope>NUCLEOTIDE SEQUENCE</scope>
    <source>
        <strain evidence="3">CGMCC 1.15371</strain>
    </source>
</reference>
<protein>
    <recommendedName>
        <fullName evidence="2">Glycosyltransferase 2-like domain-containing protein</fullName>
    </recommendedName>
</protein>
<dbReference type="EMBL" id="BMIR01000006">
    <property type="protein sequence ID" value="GGE39289.1"/>
    <property type="molecule type" value="Genomic_DNA"/>
</dbReference>
<dbReference type="CDD" id="cd02440">
    <property type="entry name" value="AdoMet_MTases"/>
    <property type="match status" value="1"/>
</dbReference>
<feature type="domain" description="Glycosyltransferase 2-like" evidence="2">
    <location>
        <begin position="360"/>
        <end position="521"/>
    </location>
</feature>
<name>A0A8J2YH06_9BACL</name>
<comment type="caution">
    <text evidence="3">The sequence shown here is derived from an EMBL/GenBank/DDBJ whole genome shotgun (WGS) entry which is preliminary data.</text>
</comment>
<dbReference type="PANTHER" id="PTHR43685">
    <property type="entry name" value="GLYCOSYLTRANSFERASE"/>
    <property type="match status" value="1"/>
</dbReference>
<gene>
    <name evidence="3" type="ORF">GCM10011391_17580</name>
</gene>
<sequence length="1154" mass="133663">MNKNYNQASFNASYYETGLGPIPYDRKAGEGHWLHFFSNVADRIIKELEVKRTLEVGCAKGFLVESLRDRGIEANGFDISEYAISEVREDIEPFCKVGSADDPDQYHGTYDLIICIEVLEHVTADMAKRAIELMCRHSARILFSSSPDDFEEATHINVHPPNYWDRLFATQGFLRSFSSWPSEAVAGHTVLYERADQMEDERKATIDLEGALRRLQDIYPIKGQEKQIPVVNMQLTQELISLLKKKEQLNKERDFYKKQSALLETWKAETEHSEQDVYTPLKQNLQKRDDQLLKEIDHLHHILNAVNSKLIECRRMMDTAQYLWEEGKNHWLSETEDHDPVAFMVQKQESQQFSYRPLISILTPVYKIDHRILKETIESVQGQSYDRWEMCVTYTADETEENIHFLEELGKRDPRFKCQRLHTNQGISDNTNACLKMAEGDFIAFLDHDDLITQNALFEMVKVMNRYPEVDFIYSDRDIIDQDSKEREAPLFKHAWSWVTMLSGNYAIHFSVIKRKLFETIGELRSKYDGAQDLDLFLRVSEATANIIHVPKVLYHWRKVPSSAASGIEAKPYVLDRQLAILNAYKSRRGLNCTIKRNKDGEIQVQWQLKARRRYHAIIYMDDGDDVARVGETLDALTRQYCKPSQVVILSSKAEAMPQALRDKYDHLNISWVSPAAEKIALTNLEILSDSNVNYLFILKAGVVFDDRKVSHDFIAWLEEAGYSGASGKILDHNGLIQNAGYVMTPQKELIEPYKKLLPGSGTTYGSANWYRQYLAVSECCFMVNREHVQQALFNWSIQAFNRESLLGLQHFICQAYETSMVYDPFILVEAPPLPPLKTVTRELQGADPYYHPAVWDWNSDVLKNNVMDRKKKLLSKVDVSQAMGVEIGPLMRPIVTKEEGRVFYVDHTTTDELMKKYADDPNVDVSMIETVDFVWGEKTLREAIPSHYQFDYVIASHVIEHVPDVIGWLNEMDDILKVGGKVCLAIPDKRYTFDYARRLTTAAEWIDAYLHQIRRPSPRQIFDFYAHAVHIDVKEAWESQVNLEQCEKFGSDEIAWDYCKKGMEEGAYVDVHCSVFTAESFCRLLRQLFQLNLLNFRVAKFYKPEPYTLEFIVILEKLPKFQDLDEKKRLQLQSLPAFENDEKADEEKGDDKQ</sequence>
<dbReference type="SUPFAM" id="SSF53448">
    <property type="entry name" value="Nucleotide-diphospho-sugar transferases"/>
    <property type="match status" value="1"/>
</dbReference>
<organism evidence="3 4">
    <name type="scientific">Pullulanibacillus camelliae</name>
    <dbReference type="NCBI Taxonomy" id="1707096"/>
    <lineage>
        <taxon>Bacteria</taxon>
        <taxon>Bacillati</taxon>
        <taxon>Bacillota</taxon>
        <taxon>Bacilli</taxon>
        <taxon>Bacillales</taxon>
        <taxon>Sporolactobacillaceae</taxon>
        <taxon>Pullulanibacillus</taxon>
    </lineage>
</organism>
<dbReference type="InterPro" id="IPR029063">
    <property type="entry name" value="SAM-dependent_MTases_sf"/>
</dbReference>
<dbReference type="Gene3D" id="3.90.550.10">
    <property type="entry name" value="Spore Coat Polysaccharide Biosynthesis Protein SpsA, Chain A"/>
    <property type="match status" value="1"/>
</dbReference>
<dbReference type="Proteomes" id="UP000628775">
    <property type="component" value="Unassembled WGS sequence"/>
</dbReference>
<dbReference type="Gene3D" id="3.40.50.150">
    <property type="entry name" value="Vaccinia Virus protein VP39"/>
    <property type="match status" value="2"/>
</dbReference>
<keyword evidence="1" id="KW-0175">Coiled coil</keyword>